<name>A0AA41V287_PAPNU</name>
<proteinExistence type="predicted"/>
<dbReference type="Proteomes" id="UP001177140">
    <property type="component" value="Unassembled WGS sequence"/>
</dbReference>
<sequence length="314" mass="36110">MDISAGTIDKLKRTCSCDQLPHAEHKSDLSIQFHKEEEEVDKEIFKSAMRSMLADIIHTPSRKDVDPNTIGEILRKLELSPDQRNESRCQDSYDDSDEEFHIPTQNHWRKICLSIWEMEVDDAVISQVKTSKQVFNVYIDGWYSDDVDSGCGAILHESCHRPIVATSKVISKEKCVSPFCLQLEGVALGVKLAKKYHAFPFKVFCSSEVVCSFFMENWACMNKCRCSGQLVIVEKDHKYHEKAFELCNDIFSDISALQNFGHGFEVRKGRSERNEAAYHVAELKKDSELKLKEICELKELWGLIYKEAFGIYFE</sequence>
<organism evidence="1 2">
    <name type="scientific">Papaver nudicaule</name>
    <name type="common">Iceland poppy</name>
    <dbReference type="NCBI Taxonomy" id="74823"/>
    <lineage>
        <taxon>Eukaryota</taxon>
        <taxon>Viridiplantae</taxon>
        <taxon>Streptophyta</taxon>
        <taxon>Embryophyta</taxon>
        <taxon>Tracheophyta</taxon>
        <taxon>Spermatophyta</taxon>
        <taxon>Magnoliopsida</taxon>
        <taxon>Ranunculales</taxon>
        <taxon>Papaveraceae</taxon>
        <taxon>Papaveroideae</taxon>
        <taxon>Papaver</taxon>
    </lineage>
</organism>
<evidence type="ECO:0000313" key="1">
    <source>
        <dbReference type="EMBL" id="MCL7031700.1"/>
    </source>
</evidence>
<reference evidence="1" key="1">
    <citation type="submission" date="2022-03" db="EMBL/GenBank/DDBJ databases">
        <title>A functionally conserved STORR gene fusion in Papaver species that diverged 16.8 million years ago.</title>
        <authorList>
            <person name="Catania T."/>
        </authorList>
    </citation>
    <scope>NUCLEOTIDE SEQUENCE</scope>
    <source>
        <strain evidence="1">S-191538</strain>
    </source>
</reference>
<dbReference type="EMBL" id="JAJJMA010114820">
    <property type="protein sequence ID" value="MCL7031700.1"/>
    <property type="molecule type" value="Genomic_DNA"/>
</dbReference>
<gene>
    <name evidence="1" type="ORF">MKW94_001283</name>
</gene>
<evidence type="ECO:0000313" key="2">
    <source>
        <dbReference type="Proteomes" id="UP001177140"/>
    </source>
</evidence>
<keyword evidence="2" id="KW-1185">Reference proteome</keyword>
<protein>
    <submittedName>
        <fullName evidence="1">Uncharacterized protein</fullName>
    </submittedName>
</protein>
<dbReference type="AlphaFoldDB" id="A0AA41V287"/>
<accession>A0AA41V287</accession>
<comment type="caution">
    <text evidence="1">The sequence shown here is derived from an EMBL/GenBank/DDBJ whole genome shotgun (WGS) entry which is preliminary data.</text>
</comment>